<dbReference type="InterPro" id="IPR008258">
    <property type="entry name" value="Transglycosylase_SLT_dom_1"/>
</dbReference>
<sequence>MDRKINVFFITVLLILSGCSKGSRNPGKEDGFFNNNQEDAPYHISKDLESIKEDGVLHAITIYNSTSYFLYKGRPMGFEYELLSRLAEDLDLELKITVADNINDLFDMLNNGEGDLIAFGLTITEPRKKLVSFTKNHYVTHQTLVQKMPDNWRSLPGYKIDRQLISNTIELMNDTVWVRENSSYAERLKNLQDEMGSEIPVEYIDGNITTDEIIKMVVDGEIERTVADYNIASINKTFYPVLDIDTRISFAQRIAWAVRQNSPELLNAINNWITMEKKRDEYYVIYNKYFKNKKSYRGRIQSDFYSKNSNKISKYDDIIKNYASDIGWDWRFLSSQVYQESGFDPRSVSWAGASGLIQLMPETAKEVGVNNSFDPNQNIKGGVKYLNRVRERFENVEDSIQKIKFTLAAFNCGPGHVLDAMRLAEKNGKDPNIWDDNVEEYILRLSEKKYYLDEVVRHGYARGSEPYNYVRDIFLRYEHYKQFIAEETELAMSEQDQNSI</sequence>
<dbReference type="RefSeq" id="WP_089663283.1">
    <property type="nucleotide sequence ID" value="NZ_LT629745.1"/>
</dbReference>
<dbReference type="STRING" id="1250231.SAMN04488552_2656"/>
<dbReference type="Proteomes" id="UP000198858">
    <property type="component" value="Chromosome I"/>
</dbReference>
<dbReference type="SMART" id="SM00062">
    <property type="entry name" value="PBPb"/>
    <property type="match status" value="1"/>
</dbReference>
<dbReference type="CDD" id="cd13403">
    <property type="entry name" value="MLTF-like"/>
    <property type="match status" value="1"/>
</dbReference>
<evidence type="ECO:0000313" key="5">
    <source>
        <dbReference type="EMBL" id="SDS27519.1"/>
    </source>
</evidence>
<feature type="domain" description="Solute-binding protein family 3/N-terminal" evidence="4">
    <location>
        <begin position="56"/>
        <end position="293"/>
    </location>
</feature>
<organism evidence="5 6">
    <name type="scientific">Christiangramia echinicola</name>
    <dbReference type="NCBI Taxonomy" id="279359"/>
    <lineage>
        <taxon>Bacteria</taxon>
        <taxon>Pseudomonadati</taxon>
        <taxon>Bacteroidota</taxon>
        <taxon>Flavobacteriia</taxon>
        <taxon>Flavobacteriales</taxon>
        <taxon>Flavobacteriaceae</taxon>
        <taxon>Christiangramia</taxon>
    </lineage>
</organism>
<dbReference type="PROSITE" id="PS51257">
    <property type="entry name" value="PROKAR_LIPOPROTEIN"/>
    <property type="match status" value="1"/>
</dbReference>
<name>A0A1H1QXA3_9FLAO</name>
<keyword evidence="3" id="KW-0472">Membrane</keyword>
<evidence type="ECO:0000313" key="6">
    <source>
        <dbReference type="Proteomes" id="UP000198858"/>
    </source>
</evidence>
<dbReference type="PANTHER" id="PTHR35936">
    <property type="entry name" value="MEMBRANE-BOUND LYTIC MUREIN TRANSGLYCOSYLASE F"/>
    <property type="match status" value="1"/>
</dbReference>
<dbReference type="InterPro" id="IPR001638">
    <property type="entry name" value="Solute-binding_3/MltF_N"/>
</dbReference>
<keyword evidence="3" id="KW-0998">Cell outer membrane</keyword>
<dbReference type="Gene3D" id="3.40.190.10">
    <property type="entry name" value="Periplasmic binding protein-like II"/>
    <property type="match status" value="2"/>
</dbReference>
<dbReference type="Pfam" id="PF00497">
    <property type="entry name" value="SBP_bac_3"/>
    <property type="match status" value="1"/>
</dbReference>
<protein>
    <submittedName>
        <fullName evidence="5">Membrane-bound lytic murein transglycosylase F</fullName>
    </submittedName>
</protein>
<keyword evidence="2" id="KW-0732">Signal</keyword>
<dbReference type="Gene3D" id="1.10.530.10">
    <property type="match status" value="1"/>
</dbReference>
<dbReference type="Pfam" id="PF01464">
    <property type="entry name" value="SLT"/>
    <property type="match status" value="1"/>
</dbReference>
<gene>
    <name evidence="5" type="ORF">SAMN04488552_2656</name>
</gene>
<evidence type="ECO:0000256" key="1">
    <source>
        <dbReference type="ARBA" id="ARBA00004339"/>
    </source>
</evidence>
<dbReference type="AlphaFoldDB" id="A0A1H1QXA3"/>
<evidence type="ECO:0000256" key="3">
    <source>
        <dbReference type="ARBA" id="ARBA00023237"/>
    </source>
</evidence>
<accession>A0A1H1QXA3</accession>
<dbReference type="CDD" id="cd01009">
    <property type="entry name" value="PBP2_YfhD_N"/>
    <property type="match status" value="1"/>
</dbReference>
<reference evidence="5 6" key="1">
    <citation type="submission" date="2016-10" db="EMBL/GenBank/DDBJ databases">
        <authorList>
            <person name="Varghese N."/>
            <person name="Submissions S."/>
        </authorList>
    </citation>
    <scope>NUCLEOTIDE SEQUENCE [LARGE SCALE GENOMIC DNA]</scope>
    <source>
        <strain evidence="5 6">Mar_2010_102</strain>
    </source>
</reference>
<comment type="subcellular location">
    <subcellularLocation>
        <location evidence="1">Cell outer membrane</location>
        <topology evidence="1">Peripheral membrane protein</topology>
    </subcellularLocation>
</comment>
<proteinExistence type="predicted"/>
<dbReference type="GO" id="GO:0009279">
    <property type="term" value="C:cell outer membrane"/>
    <property type="evidence" value="ECO:0007669"/>
    <property type="project" value="UniProtKB-SubCell"/>
</dbReference>
<dbReference type="SUPFAM" id="SSF53955">
    <property type="entry name" value="Lysozyme-like"/>
    <property type="match status" value="1"/>
</dbReference>
<dbReference type="SUPFAM" id="SSF53850">
    <property type="entry name" value="Periplasmic binding protein-like II"/>
    <property type="match status" value="1"/>
</dbReference>
<evidence type="ECO:0000259" key="4">
    <source>
        <dbReference type="SMART" id="SM00062"/>
    </source>
</evidence>
<keyword evidence="6" id="KW-1185">Reference proteome</keyword>
<dbReference type="InterPro" id="IPR023346">
    <property type="entry name" value="Lysozyme-like_dom_sf"/>
</dbReference>
<evidence type="ECO:0000256" key="2">
    <source>
        <dbReference type="ARBA" id="ARBA00022729"/>
    </source>
</evidence>
<dbReference type="EMBL" id="LT629745">
    <property type="protein sequence ID" value="SDS27519.1"/>
    <property type="molecule type" value="Genomic_DNA"/>
</dbReference>